<evidence type="ECO:0000313" key="4">
    <source>
        <dbReference type="Proteomes" id="UP001225356"/>
    </source>
</evidence>
<protein>
    <recommendedName>
        <fullName evidence="5">Major facilitator superfamily (MFS) profile domain-containing protein</fullName>
    </recommendedName>
</protein>
<keyword evidence="2" id="KW-0812">Transmembrane</keyword>
<gene>
    <name evidence="3" type="ORF">J2853_003131</name>
</gene>
<feature type="compositionally biased region" description="Basic and acidic residues" evidence="1">
    <location>
        <begin position="57"/>
        <end position="70"/>
    </location>
</feature>
<comment type="caution">
    <text evidence="3">The sequence shown here is derived from an EMBL/GenBank/DDBJ whole genome shotgun (WGS) entry which is preliminary data.</text>
</comment>
<name>A0ABT9QC05_9ACTN</name>
<dbReference type="InterPro" id="IPR036259">
    <property type="entry name" value="MFS_trans_sf"/>
</dbReference>
<proteinExistence type="predicted"/>
<dbReference type="SUPFAM" id="SSF103473">
    <property type="entry name" value="MFS general substrate transporter"/>
    <property type="match status" value="1"/>
</dbReference>
<evidence type="ECO:0000313" key="3">
    <source>
        <dbReference type="EMBL" id="MDP9843920.1"/>
    </source>
</evidence>
<keyword evidence="4" id="KW-1185">Reference proteome</keyword>
<evidence type="ECO:0000256" key="2">
    <source>
        <dbReference type="SAM" id="Phobius"/>
    </source>
</evidence>
<dbReference type="Gene3D" id="1.20.1250.20">
    <property type="entry name" value="MFS general substrate transporter like domains"/>
    <property type="match status" value="1"/>
</dbReference>
<feature type="region of interest" description="Disordered" evidence="1">
    <location>
        <begin position="56"/>
        <end position="76"/>
    </location>
</feature>
<dbReference type="Proteomes" id="UP001225356">
    <property type="component" value="Unassembled WGS sequence"/>
</dbReference>
<dbReference type="EMBL" id="JAUSQU010000001">
    <property type="protein sequence ID" value="MDP9843920.1"/>
    <property type="molecule type" value="Genomic_DNA"/>
</dbReference>
<sequence>MYMTLAVGGSALGALVGGSIARWIGITGPFWMSAVMMAVLMGVAWRPFGRPLLPCDANRREDGHDGRHDSQAPVAR</sequence>
<evidence type="ECO:0000256" key="1">
    <source>
        <dbReference type="SAM" id="MobiDB-lite"/>
    </source>
</evidence>
<keyword evidence="2" id="KW-1133">Transmembrane helix</keyword>
<reference evidence="3 4" key="1">
    <citation type="submission" date="2023-07" db="EMBL/GenBank/DDBJ databases">
        <title>Sequencing the genomes of 1000 actinobacteria strains.</title>
        <authorList>
            <person name="Klenk H.-P."/>
        </authorList>
    </citation>
    <scope>NUCLEOTIDE SEQUENCE [LARGE SCALE GENOMIC DNA]</scope>
    <source>
        <strain evidence="3 4">DSM 46740</strain>
    </source>
</reference>
<accession>A0ABT9QC05</accession>
<dbReference type="RefSeq" id="WP_307558403.1">
    <property type="nucleotide sequence ID" value="NZ_JAUSQU010000001.1"/>
</dbReference>
<organism evidence="3 4">
    <name type="scientific">Streptosporangium lutulentum</name>
    <dbReference type="NCBI Taxonomy" id="1461250"/>
    <lineage>
        <taxon>Bacteria</taxon>
        <taxon>Bacillati</taxon>
        <taxon>Actinomycetota</taxon>
        <taxon>Actinomycetes</taxon>
        <taxon>Streptosporangiales</taxon>
        <taxon>Streptosporangiaceae</taxon>
        <taxon>Streptosporangium</taxon>
    </lineage>
</organism>
<keyword evidence="2" id="KW-0472">Membrane</keyword>
<feature type="transmembrane region" description="Helical" evidence="2">
    <location>
        <begin position="31"/>
        <end position="49"/>
    </location>
</feature>
<evidence type="ECO:0008006" key="5">
    <source>
        <dbReference type="Google" id="ProtNLM"/>
    </source>
</evidence>